<name>A0ABQ8TKK5_PERAM</name>
<accession>A0ABQ8TKK5</accession>
<evidence type="ECO:0000313" key="2">
    <source>
        <dbReference type="Proteomes" id="UP001148838"/>
    </source>
</evidence>
<proteinExistence type="predicted"/>
<organism evidence="1 2">
    <name type="scientific">Periplaneta americana</name>
    <name type="common">American cockroach</name>
    <name type="synonym">Blatta americana</name>
    <dbReference type="NCBI Taxonomy" id="6978"/>
    <lineage>
        <taxon>Eukaryota</taxon>
        <taxon>Metazoa</taxon>
        <taxon>Ecdysozoa</taxon>
        <taxon>Arthropoda</taxon>
        <taxon>Hexapoda</taxon>
        <taxon>Insecta</taxon>
        <taxon>Pterygota</taxon>
        <taxon>Neoptera</taxon>
        <taxon>Polyneoptera</taxon>
        <taxon>Dictyoptera</taxon>
        <taxon>Blattodea</taxon>
        <taxon>Blattoidea</taxon>
        <taxon>Blattidae</taxon>
        <taxon>Blattinae</taxon>
        <taxon>Periplaneta</taxon>
    </lineage>
</organism>
<dbReference type="Proteomes" id="UP001148838">
    <property type="component" value="Unassembled WGS sequence"/>
</dbReference>
<evidence type="ECO:0000313" key="1">
    <source>
        <dbReference type="EMBL" id="KAJ4446205.1"/>
    </source>
</evidence>
<reference evidence="1 2" key="1">
    <citation type="journal article" date="2022" name="Allergy">
        <title>Genome assembly and annotation of Periplaneta americana reveal a comprehensive cockroach allergen profile.</title>
        <authorList>
            <person name="Wang L."/>
            <person name="Xiong Q."/>
            <person name="Saelim N."/>
            <person name="Wang L."/>
            <person name="Nong W."/>
            <person name="Wan A.T."/>
            <person name="Shi M."/>
            <person name="Liu X."/>
            <person name="Cao Q."/>
            <person name="Hui J.H.L."/>
            <person name="Sookrung N."/>
            <person name="Leung T.F."/>
            <person name="Tungtrongchitr A."/>
            <person name="Tsui S.K.W."/>
        </authorList>
    </citation>
    <scope>NUCLEOTIDE SEQUENCE [LARGE SCALE GENOMIC DNA]</scope>
    <source>
        <strain evidence="1">PWHHKU_190912</strain>
    </source>
</reference>
<dbReference type="EMBL" id="JAJSOF020000009">
    <property type="protein sequence ID" value="KAJ4446205.1"/>
    <property type="molecule type" value="Genomic_DNA"/>
</dbReference>
<protein>
    <submittedName>
        <fullName evidence="1">Uncharacterized protein</fullName>
    </submittedName>
</protein>
<keyword evidence="2" id="KW-1185">Reference proteome</keyword>
<sequence>MEKDGACEMDKQNKKRSLLERMDQERMMLKLIRKRKRNWLSSKDALASRIKPRTADRREAGTVLCTVEGRVQAHGIQPSRSPEGGCAGGGWKGRTRAELCAEPGSDGCGLHVSLGGRIIGATPASPPSDRDFCAVFRGGSTADIQISVTLKGKRSQKKDTCETWTLTLSEEQRLRAFENKVLRKIFGAKRDEVTGEWRKLHNAELHTLYSSPDIIRNIKSRHRIRNEAVLKRVGEERIMLKLIRKRKRNWLGHWLRRHCLLKDALEEMFKVCHDSLYAVMWLVDEPREFNLSTLPQRRITYVPENLPSKYGVHSEEYLPIRTVTPVAGRNVNCLETRTELAPAFLACTLEYSAQSVSMLLMQLRMVPLSIHVTSAICQSQVDSLTAAKRSAEDAPFSIKSFLSHCYSPFDFLAAAHVTAYGAPCKADLNKLKGKFFAGRASNPGPLADRANALRLSYPGLY</sequence>
<comment type="caution">
    <text evidence="1">The sequence shown here is derived from an EMBL/GenBank/DDBJ whole genome shotgun (WGS) entry which is preliminary data.</text>
</comment>
<gene>
    <name evidence="1" type="ORF">ANN_12899</name>
</gene>